<dbReference type="AlphaFoldDB" id="A0A7U9TH20"/>
<dbReference type="Pfam" id="PF09823">
    <property type="entry name" value="DUF2357"/>
    <property type="match status" value="1"/>
</dbReference>
<dbReference type="Proteomes" id="UP000620133">
    <property type="component" value="Chromosome"/>
</dbReference>
<evidence type="ECO:0000259" key="2">
    <source>
        <dbReference type="Pfam" id="PF09823"/>
    </source>
</evidence>
<reference evidence="3" key="1">
    <citation type="submission" date="2021-01" db="EMBL/GenBank/DDBJ databases">
        <title>Draft genome sequence of Acholeplasmataceae bacterium strain Mahy22.</title>
        <authorList>
            <person name="Watanabe M."/>
            <person name="Kojima H."/>
            <person name="Fukui M."/>
        </authorList>
    </citation>
    <scope>NUCLEOTIDE SEQUENCE</scope>
    <source>
        <strain evidence="3">Mahy22</strain>
    </source>
</reference>
<dbReference type="RefSeq" id="WP_176238936.1">
    <property type="nucleotide sequence ID" value="NZ_AP024412.1"/>
</dbReference>
<sequence>MKKLGDLRKFHQELNSAYHDLEMELPFPDDFYQAFLGGENELYQKSITEIKTFHEDWIKTIESFFPSLNKIIRDPKSGLRYDQEIVAIEKAKKTNSDSIRHLASHTHLIKEIRGTDVIPKRILTTQAEIEYAIYENRFVKTLIDRLFDFVSRRHDLVKKNVDSFNKKHFDLKSQFKIQDSEVDMHINFIVKEDLIDEKINQTNQELLSRIRNLLKLVNGLKMTPFIVGLKGSTPVKAPIMQTSILLKNIDYKNCYTLWMFLDRYHTLDFDVDIQEQNLTFDRYYTKNVYQLALQTFATVYGNQKALEEHYQYLDIKEYRKKNPKIVTRRLEDLIESNPSVDIEDVNINEYYLEQYKKQFKKSLDEHLEDSSNFEVALRKALRETLEISNAIYKSYFDLDDAYSEESYFKVLVKDDTEAEINKLKEKARVARIIREIKEVDYNNTIRLEKRIMKEIDDLDKQFIKETKRKIQDDAKKAAIQEKIKLERENLKKNQEALSTYLSYVSETKKVMTEEHKETTTLIRETRKQLKAEEKLIIQEEKKKAKLVYEEELRKIKEQHKENQKRLNEKLAKQRSQEKIRLKKQQDKLVKQSEARLKKEKAKITDQAIKKLEKKVDQLK</sequence>
<protein>
    <recommendedName>
        <fullName evidence="2">DUF2357 domain-containing protein</fullName>
    </recommendedName>
</protein>
<dbReference type="InterPro" id="IPR018633">
    <property type="entry name" value="DUF2357"/>
</dbReference>
<keyword evidence="4" id="KW-1185">Reference proteome</keyword>
<gene>
    <name evidence="3" type="ORF">MPAN_011350</name>
</gene>
<proteinExistence type="predicted"/>
<dbReference type="KEGG" id="manr:MPAN_011350"/>
<feature type="domain" description="DUF2357" evidence="2">
    <location>
        <begin position="60"/>
        <end position="161"/>
    </location>
</feature>
<evidence type="ECO:0000313" key="4">
    <source>
        <dbReference type="Proteomes" id="UP000620133"/>
    </source>
</evidence>
<feature type="region of interest" description="Disordered" evidence="1">
    <location>
        <begin position="559"/>
        <end position="584"/>
    </location>
</feature>
<organism evidence="3 4">
    <name type="scientific">Mariniplasma anaerobium</name>
    <dbReference type="NCBI Taxonomy" id="2735436"/>
    <lineage>
        <taxon>Bacteria</taxon>
        <taxon>Bacillati</taxon>
        <taxon>Mycoplasmatota</taxon>
        <taxon>Mollicutes</taxon>
        <taxon>Acholeplasmatales</taxon>
        <taxon>Acholeplasmataceae</taxon>
        <taxon>Mariniplasma</taxon>
    </lineage>
</organism>
<dbReference type="EMBL" id="AP024412">
    <property type="protein sequence ID" value="BCR36242.1"/>
    <property type="molecule type" value="Genomic_DNA"/>
</dbReference>
<evidence type="ECO:0000256" key="1">
    <source>
        <dbReference type="SAM" id="MobiDB-lite"/>
    </source>
</evidence>
<evidence type="ECO:0000313" key="3">
    <source>
        <dbReference type="EMBL" id="BCR36242.1"/>
    </source>
</evidence>
<name>A0A7U9TH20_9MOLU</name>
<accession>A0A7U9TH20</accession>